<dbReference type="PROSITE" id="PS50932">
    <property type="entry name" value="HTH_LACI_2"/>
    <property type="match status" value="1"/>
</dbReference>
<evidence type="ECO:0000259" key="5">
    <source>
        <dbReference type="PROSITE" id="PS50932"/>
    </source>
</evidence>
<keyword evidence="7" id="KW-1185">Reference proteome</keyword>
<dbReference type="InterPro" id="IPR046335">
    <property type="entry name" value="LacI/GalR-like_sensor"/>
</dbReference>
<dbReference type="InterPro" id="IPR028082">
    <property type="entry name" value="Peripla_BP_I"/>
</dbReference>
<dbReference type="PANTHER" id="PTHR30146:SF109">
    <property type="entry name" value="HTH-TYPE TRANSCRIPTIONAL REGULATOR GALS"/>
    <property type="match status" value="1"/>
</dbReference>
<dbReference type="InterPro" id="IPR000843">
    <property type="entry name" value="HTH_LacI"/>
</dbReference>
<dbReference type="CDD" id="cd06267">
    <property type="entry name" value="PBP1_LacI_sugar_binding-like"/>
    <property type="match status" value="1"/>
</dbReference>
<dbReference type="EMBL" id="FOIE01000001">
    <property type="protein sequence ID" value="SES86088.1"/>
    <property type="molecule type" value="Genomic_DNA"/>
</dbReference>
<protein>
    <submittedName>
        <fullName evidence="6">Transcriptional regulator, LacI family</fullName>
    </submittedName>
</protein>
<proteinExistence type="predicted"/>
<evidence type="ECO:0000313" key="7">
    <source>
        <dbReference type="Proteomes" id="UP000198507"/>
    </source>
</evidence>
<evidence type="ECO:0000256" key="4">
    <source>
        <dbReference type="SAM" id="MobiDB-lite"/>
    </source>
</evidence>
<accession>A0A1H9ZXH5</accession>
<dbReference type="InterPro" id="IPR010982">
    <property type="entry name" value="Lambda_DNA-bd_dom_sf"/>
</dbReference>
<dbReference type="Pfam" id="PF13377">
    <property type="entry name" value="Peripla_BP_3"/>
    <property type="match status" value="1"/>
</dbReference>
<evidence type="ECO:0000313" key="6">
    <source>
        <dbReference type="EMBL" id="SES86088.1"/>
    </source>
</evidence>
<feature type="domain" description="HTH lacI-type" evidence="5">
    <location>
        <begin position="2"/>
        <end position="56"/>
    </location>
</feature>
<organism evidence="6 7">
    <name type="scientific">Geodermatophilus poikilotrophus</name>
    <dbReference type="NCBI Taxonomy" id="1333667"/>
    <lineage>
        <taxon>Bacteria</taxon>
        <taxon>Bacillati</taxon>
        <taxon>Actinomycetota</taxon>
        <taxon>Actinomycetes</taxon>
        <taxon>Geodermatophilales</taxon>
        <taxon>Geodermatophilaceae</taxon>
        <taxon>Geodermatophilus</taxon>
    </lineage>
</organism>
<dbReference type="SUPFAM" id="SSF53822">
    <property type="entry name" value="Periplasmic binding protein-like I"/>
    <property type="match status" value="1"/>
</dbReference>
<dbReference type="CDD" id="cd01392">
    <property type="entry name" value="HTH_LacI"/>
    <property type="match status" value="1"/>
</dbReference>
<keyword evidence="2" id="KW-0238">DNA-binding</keyword>
<dbReference type="Gene3D" id="1.10.260.40">
    <property type="entry name" value="lambda repressor-like DNA-binding domains"/>
    <property type="match status" value="1"/>
</dbReference>
<feature type="region of interest" description="Disordered" evidence="4">
    <location>
        <begin position="343"/>
        <end position="363"/>
    </location>
</feature>
<dbReference type="AlphaFoldDB" id="A0A1H9ZXH5"/>
<dbReference type="Proteomes" id="UP000198507">
    <property type="component" value="Unassembled WGS sequence"/>
</dbReference>
<dbReference type="Pfam" id="PF00356">
    <property type="entry name" value="LacI"/>
    <property type="match status" value="1"/>
</dbReference>
<dbReference type="PANTHER" id="PTHR30146">
    <property type="entry name" value="LACI-RELATED TRANSCRIPTIONAL REPRESSOR"/>
    <property type="match status" value="1"/>
</dbReference>
<gene>
    <name evidence="6" type="ORF">SAMN04488546_0810</name>
</gene>
<dbReference type="SUPFAM" id="SSF47413">
    <property type="entry name" value="lambda repressor-like DNA-binding domains"/>
    <property type="match status" value="1"/>
</dbReference>
<evidence type="ECO:0000256" key="1">
    <source>
        <dbReference type="ARBA" id="ARBA00023015"/>
    </source>
</evidence>
<dbReference type="Gene3D" id="3.40.50.2300">
    <property type="match status" value="2"/>
</dbReference>
<keyword evidence="1" id="KW-0805">Transcription regulation</keyword>
<dbReference type="GO" id="GO:0000976">
    <property type="term" value="F:transcription cis-regulatory region binding"/>
    <property type="evidence" value="ECO:0007669"/>
    <property type="project" value="TreeGrafter"/>
</dbReference>
<dbReference type="SMART" id="SM00354">
    <property type="entry name" value="HTH_LACI"/>
    <property type="match status" value="1"/>
</dbReference>
<dbReference type="GO" id="GO:0003700">
    <property type="term" value="F:DNA-binding transcription factor activity"/>
    <property type="evidence" value="ECO:0007669"/>
    <property type="project" value="TreeGrafter"/>
</dbReference>
<name>A0A1H9ZXH5_9ACTN</name>
<evidence type="ECO:0000256" key="3">
    <source>
        <dbReference type="ARBA" id="ARBA00023163"/>
    </source>
</evidence>
<reference evidence="7" key="1">
    <citation type="submission" date="2016-10" db="EMBL/GenBank/DDBJ databases">
        <authorList>
            <person name="Varghese N."/>
            <person name="Submissions S."/>
        </authorList>
    </citation>
    <scope>NUCLEOTIDE SEQUENCE [LARGE SCALE GENOMIC DNA]</scope>
    <source>
        <strain evidence="7">DSM 44209</strain>
    </source>
</reference>
<keyword evidence="3" id="KW-0804">Transcription</keyword>
<sequence>MATMRQVAARAGVSAKTVSRVVNNDPHVLPETRTRVTEALRELRYVPNALARTFRAGGAPVLGVAVPDIADPFFALVAKAVEDVAAAHDTSVVVSSLGYDPERERGALESLLRRPLSGLVVAPTSPDQGHLARWTARMPVVFVDRPPRGLEADTITGDDHGGARMATAHLIGHGHRHIAFVGDSPQVPTTADRLAGHRAALAEAGLVARDELVAFRDSDDAAPGRLVQRLARSSPPPTAVLSADARTTMALVPELAGTSWAVVAFGDFPMADMLSPALTVVDQDPAALGRLAAERVVERLGAPEGSALRRTVLPVRLVERQSCRAEAHAAGLFPFSAPELDTSVSRVEPPGGAASRRCPDASA</sequence>
<evidence type="ECO:0000256" key="2">
    <source>
        <dbReference type="ARBA" id="ARBA00023125"/>
    </source>
</evidence>